<sequence>MYLRIRKLDEPDSNDNDFYVVIPVKYIFTWFCSIYSLDKASIFIHDIDNLNPNEYTIEQVIPGSDISPIKNLNEYLTNNIIVTNTLDLNDFETFIYLLTNGANNSEGIKLLVSWCVYYGRLDVLNYLVDNNILPAENTLRDYLPITISENYDEVCKFIIDHEFHLGYKSNNLLWVLTSEYKYINSLKYALSNGLKLSDLIYVHHLKVEIFQELFSSGYEFDNKLFEKICHTTNITLINFFIDIGFDPVNIVIQPNKLCIYLAKILLDSGRQFTQDEILQIITFSVISDDYWDIIAFTERTGYNWNNNNDNFINVIIMHKSLDHLKDILNRTSLNINRFIDNIVITAMFDSRKDLIMYAYENNVDIAKYIQSLQYFNDTNFIKWYIELLNSDGNFKSDSNIINFINHEIGTHKFEVLKYLLENNCYEDPNHIIEHICCPFNIGKNNVDIYEPIVIELLNLCESKQIDVPKLIPMIISNYLLSNRKISNSLLKFGTTIYSDGIIDNDSDINNILLNIINNQCEEIKDYVYNKPQSWTNKSIMLATIISENIDLFDFLLELNRDNNLYLEQSFILCANSIKMLKHFVNYTNLDITSRVRETYVYAYSIIKNKSVASYLLLYYGNDMIYDSDNIFENQKNLFVNDFLREIKNLNFV</sequence>
<protein>
    <submittedName>
        <fullName evidence="1">Putative ankyrin repeat protein</fullName>
    </submittedName>
</protein>
<name>A0A0G2Y8V7_MIMIV</name>
<proteinExistence type="predicted"/>
<organism evidence="1 2">
    <name type="scientific">Acanthamoeba polyphaga mimivirus</name>
    <name type="common">APMV</name>
    <dbReference type="NCBI Taxonomy" id="212035"/>
    <lineage>
        <taxon>Viruses</taxon>
        <taxon>Varidnaviria</taxon>
        <taxon>Bamfordvirae</taxon>
        <taxon>Nucleocytoviricota</taxon>
        <taxon>Megaviricetes</taxon>
        <taxon>Imitervirales</taxon>
        <taxon>Mimiviridae</taxon>
        <taxon>Megamimivirinae</taxon>
        <taxon>Mimivirus</taxon>
        <taxon>Mimivirus bradfordmassiliense</taxon>
    </lineage>
</organism>
<reference evidence="1 2" key="1">
    <citation type="submission" date="2014-10" db="EMBL/GenBank/DDBJ databases">
        <title>Pan-genome analysis of Brazilian lineage A amoebal mimiviruses.</title>
        <authorList>
            <person name="Assis F.L."/>
            <person name="Abrahao J.S."/>
            <person name="Kroon E.G."/>
            <person name="Dornas F.P."/>
            <person name="Andrade K.R."/>
            <person name="Borato P.V.M."/>
            <person name="Pilotto M.R."/>
            <person name="Benamar S."/>
            <person name="LaScola B."/>
            <person name="Colson P."/>
        </authorList>
    </citation>
    <scope>NUCLEOTIDE SEQUENCE [LARGE SCALE GENOMIC DNA]</scope>
    <source>
        <strain evidence="1 2">Oyster</strain>
    </source>
</reference>
<dbReference type="Proteomes" id="UP000241474">
    <property type="component" value="Segment"/>
</dbReference>
<evidence type="ECO:0000313" key="2">
    <source>
        <dbReference type="Proteomes" id="UP000241474"/>
    </source>
</evidence>
<dbReference type="EMBL" id="KM982401">
    <property type="protein sequence ID" value="AKI79521.1"/>
    <property type="molecule type" value="Genomic_DNA"/>
</dbReference>
<accession>A0A0G2Y8V7</accession>
<organismHost>
    <name type="scientific">Acanthamoeba polyphaga</name>
    <name type="common">Amoeba</name>
    <dbReference type="NCBI Taxonomy" id="5757"/>
</organismHost>
<evidence type="ECO:0000313" key="1">
    <source>
        <dbReference type="EMBL" id="AKI79521.1"/>
    </source>
</evidence>